<dbReference type="SMART" id="SM00523">
    <property type="entry name" value="DWA"/>
    <property type="match status" value="1"/>
</dbReference>
<keyword evidence="7" id="KW-0963">Cytoplasm</keyword>
<feature type="domain" description="MH2" evidence="10">
    <location>
        <begin position="215"/>
        <end position="402"/>
    </location>
</feature>
<sequence length="402" mass="45552">MYMFRRKRTNLAKRLWKARIIGKTKNNETVCEAKNMILEEDSNENSCYCCAKTLDKVPFYESLLRHTLIKRLKDTELEVLVEAIESNGGNMSPCILLPSHLLPNAHFLCCQLWRWPDVSEPYELKKLPNCDSHECSKLSPSSSGMYICCNPYHWSRRCKSDSPPPPYRRFSNERLKPEDKAPSESDLICDHISRQIELRGSLTTNGEGDRRPGEWCKLAYWELSQRVGRLYPVDTPYINVFWAQPCGDGLCLETLANSGAIPNTMPSCGKHQLNPHHVPDAVRRTRTKIGLGLTLSLESDGVWAYNRSEAPVFVNSPGLDDRLSPTLLVYRIPPGHCLKIFDPGLPPRLREASTRPSPPTGPIDPNSIRISFAKGWGPKYSRQEITSCPAWLEVLLVPHPVC</sequence>
<dbReference type="EMBL" id="HBUF01029498">
    <property type="protein sequence ID" value="CAG6614159.1"/>
    <property type="molecule type" value="Transcribed_RNA"/>
</dbReference>
<organism evidence="11">
    <name type="scientific">Cacopsylla melanoneura</name>
    <dbReference type="NCBI Taxonomy" id="428564"/>
    <lineage>
        <taxon>Eukaryota</taxon>
        <taxon>Metazoa</taxon>
        <taxon>Ecdysozoa</taxon>
        <taxon>Arthropoda</taxon>
        <taxon>Hexapoda</taxon>
        <taxon>Insecta</taxon>
        <taxon>Pterygota</taxon>
        <taxon>Neoptera</taxon>
        <taxon>Paraneoptera</taxon>
        <taxon>Hemiptera</taxon>
        <taxon>Sternorrhyncha</taxon>
        <taxon>Psylloidea</taxon>
        <taxon>Psyllidae</taxon>
        <taxon>Psyllinae</taxon>
        <taxon>Cacopsylla</taxon>
    </lineage>
</organism>
<dbReference type="GO" id="GO:0046872">
    <property type="term" value="F:metal ion binding"/>
    <property type="evidence" value="ECO:0007669"/>
    <property type="project" value="UniProtKB-KW"/>
</dbReference>
<keyword evidence="2" id="KW-0479">Metal-binding</keyword>
<accession>A0A8D8LZS5</accession>
<dbReference type="SUPFAM" id="SSF56366">
    <property type="entry name" value="SMAD MH1 domain"/>
    <property type="match status" value="1"/>
</dbReference>
<keyword evidence="3" id="KW-0862">Zinc</keyword>
<dbReference type="PROSITE" id="PS51076">
    <property type="entry name" value="MH2"/>
    <property type="match status" value="1"/>
</dbReference>
<dbReference type="GO" id="GO:0009791">
    <property type="term" value="P:post-embryonic development"/>
    <property type="evidence" value="ECO:0007669"/>
    <property type="project" value="UniProtKB-ARBA"/>
</dbReference>
<keyword evidence="5 7" id="KW-0804">Transcription</keyword>
<feature type="compositionally biased region" description="Basic and acidic residues" evidence="8">
    <location>
        <begin position="170"/>
        <end position="184"/>
    </location>
</feature>
<reference evidence="11" key="1">
    <citation type="submission" date="2021-05" db="EMBL/GenBank/DDBJ databases">
        <authorList>
            <person name="Alioto T."/>
            <person name="Alioto T."/>
            <person name="Gomez Garrido J."/>
        </authorList>
    </citation>
    <scope>NUCLEOTIDE SEQUENCE</scope>
</reference>
<evidence type="ECO:0000313" key="11">
    <source>
        <dbReference type="EMBL" id="CAG6614161.1"/>
    </source>
</evidence>
<dbReference type="EMBL" id="HBUF01354032">
    <property type="protein sequence ID" value="CAG6716161.1"/>
    <property type="molecule type" value="Transcribed_RNA"/>
</dbReference>
<dbReference type="Pfam" id="PF03165">
    <property type="entry name" value="MH1"/>
    <property type="match status" value="1"/>
</dbReference>
<dbReference type="InterPro" id="IPR008984">
    <property type="entry name" value="SMAD_FHA_dom_sf"/>
</dbReference>
<dbReference type="InterPro" id="IPR036578">
    <property type="entry name" value="SMAD_MH1_sf"/>
</dbReference>
<keyword evidence="4 7" id="KW-0805">Transcription regulation</keyword>
<evidence type="ECO:0000256" key="2">
    <source>
        <dbReference type="ARBA" id="ARBA00022723"/>
    </source>
</evidence>
<protein>
    <recommendedName>
        <fullName evidence="7">Mothers against decapentaplegic homolog</fullName>
        <shortName evidence="7">MAD homolog</shortName>
        <shortName evidence="7">Mothers against DPP homolog</shortName>
    </recommendedName>
    <alternativeName>
        <fullName evidence="7">SMAD family member</fullName>
    </alternativeName>
</protein>
<dbReference type="Gene3D" id="2.60.200.10">
    <property type="match status" value="1"/>
</dbReference>
<dbReference type="EMBL" id="HBUF01188538">
    <property type="protein sequence ID" value="CAG6657488.1"/>
    <property type="molecule type" value="Transcribed_RNA"/>
</dbReference>
<dbReference type="InterPro" id="IPR013790">
    <property type="entry name" value="Dwarfin"/>
</dbReference>
<dbReference type="SUPFAM" id="SSF49879">
    <property type="entry name" value="SMAD/FHA domain"/>
    <property type="match status" value="1"/>
</dbReference>
<evidence type="ECO:0000256" key="8">
    <source>
        <dbReference type="SAM" id="MobiDB-lite"/>
    </source>
</evidence>
<feature type="domain" description="MH1" evidence="9">
    <location>
        <begin position="10"/>
        <end position="163"/>
    </location>
</feature>
<evidence type="ECO:0000256" key="1">
    <source>
        <dbReference type="ARBA" id="ARBA00005545"/>
    </source>
</evidence>
<dbReference type="InterPro" id="IPR001132">
    <property type="entry name" value="SMAD_dom_Dwarfin-type"/>
</dbReference>
<dbReference type="EMBL" id="HBUF01626361">
    <property type="protein sequence ID" value="CAG6782174.1"/>
    <property type="molecule type" value="Transcribed_RNA"/>
</dbReference>
<dbReference type="EMBL" id="HBUF01029499">
    <property type="protein sequence ID" value="CAG6614160.1"/>
    <property type="molecule type" value="Transcribed_RNA"/>
</dbReference>
<proteinExistence type="inferred from homology"/>
<dbReference type="EMBL" id="HBUF01029500">
    <property type="protein sequence ID" value="CAG6614161.1"/>
    <property type="molecule type" value="Transcribed_RNA"/>
</dbReference>
<dbReference type="GO" id="GO:0071144">
    <property type="term" value="C:heteromeric SMAD protein complex"/>
    <property type="evidence" value="ECO:0007669"/>
    <property type="project" value="TreeGrafter"/>
</dbReference>
<dbReference type="Gene3D" id="3.90.520.10">
    <property type="entry name" value="SMAD MH1 domain"/>
    <property type="match status" value="1"/>
</dbReference>
<evidence type="ECO:0000256" key="7">
    <source>
        <dbReference type="RuleBase" id="RU361195"/>
    </source>
</evidence>
<evidence type="ECO:0000259" key="9">
    <source>
        <dbReference type="PROSITE" id="PS51075"/>
    </source>
</evidence>
<dbReference type="InterPro" id="IPR013019">
    <property type="entry name" value="MAD_homology_MH1"/>
</dbReference>
<dbReference type="EMBL" id="HBUF01029502">
    <property type="protein sequence ID" value="CAG6614163.1"/>
    <property type="molecule type" value="Transcribed_RNA"/>
</dbReference>
<dbReference type="GO" id="GO:0140416">
    <property type="term" value="F:transcription regulator inhibitor activity"/>
    <property type="evidence" value="ECO:0007669"/>
    <property type="project" value="TreeGrafter"/>
</dbReference>
<evidence type="ECO:0000256" key="4">
    <source>
        <dbReference type="ARBA" id="ARBA00023015"/>
    </source>
</evidence>
<dbReference type="InterPro" id="IPR003619">
    <property type="entry name" value="MAD_homology1_Dwarfin-type"/>
</dbReference>
<dbReference type="EMBL" id="HBUF01354030">
    <property type="protein sequence ID" value="CAG6716159.1"/>
    <property type="molecule type" value="Transcribed_RNA"/>
</dbReference>
<dbReference type="GO" id="GO:0005737">
    <property type="term" value="C:cytoplasm"/>
    <property type="evidence" value="ECO:0007669"/>
    <property type="project" value="UniProtKB-SubCell"/>
</dbReference>
<dbReference type="GO" id="GO:0060395">
    <property type="term" value="P:SMAD protein signal transduction"/>
    <property type="evidence" value="ECO:0007669"/>
    <property type="project" value="TreeGrafter"/>
</dbReference>
<evidence type="ECO:0000259" key="10">
    <source>
        <dbReference type="PROSITE" id="PS51076"/>
    </source>
</evidence>
<evidence type="ECO:0000256" key="3">
    <source>
        <dbReference type="ARBA" id="ARBA00022833"/>
    </source>
</evidence>
<dbReference type="GO" id="GO:0051239">
    <property type="term" value="P:regulation of multicellular organismal process"/>
    <property type="evidence" value="ECO:0007669"/>
    <property type="project" value="UniProtKB-ARBA"/>
</dbReference>
<dbReference type="GO" id="GO:0070411">
    <property type="term" value="F:I-SMAD binding"/>
    <property type="evidence" value="ECO:0007669"/>
    <property type="project" value="TreeGrafter"/>
</dbReference>
<dbReference type="EMBL" id="HBUF01354033">
    <property type="protein sequence ID" value="CAG6716163.1"/>
    <property type="molecule type" value="Transcribed_RNA"/>
</dbReference>
<dbReference type="EMBL" id="HBUF01354031">
    <property type="protein sequence ID" value="CAG6716160.1"/>
    <property type="molecule type" value="Transcribed_RNA"/>
</dbReference>
<dbReference type="EMBL" id="HBUF01188537">
    <property type="protein sequence ID" value="CAG6657486.1"/>
    <property type="molecule type" value="Transcribed_RNA"/>
</dbReference>
<dbReference type="EMBL" id="HBUF01029501">
    <property type="protein sequence ID" value="CAG6614162.1"/>
    <property type="molecule type" value="Transcribed_RNA"/>
</dbReference>
<comment type="subcellular location">
    <subcellularLocation>
        <location evidence="7">Cytoplasm</location>
    </subcellularLocation>
    <subcellularLocation>
        <location evidence="7">Nucleus</location>
    </subcellularLocation>
</comment>
<comment type="similarity">
    <text evidence="1 7">Belongs to the dwarfin/SMAD family.</text>
</comment>
<dbReference type="CDD" id="cd10489">
    <property type="entry name" value="MH1_SMAD_6_7"/>
    <property type="match status" value="1"/>
</dbReference>
<dbReference type="EMBL" id="HBUF01626365">
    <property type="protein sequence ID" value="CAG6782178.1"/>
    <property type="molecule type" value="Transcribed_RNA"/>
</dbReference>
<dbReference type="SMART" id="SM00524">
    <property type="entry name" value="DWB"/>
    <property type="match status" value="1"/>
</dbReference>
<dbReference type="EMBL" id="HBUF01188535">
    <property type="protein sequence ID" value="CAG6657482.1"/>
    <property type="molecule type" value="Transcribed_RNA"/>
</dbReference>
<dbReference type="PANTHER" id="PTHR13703:SF54">
    <property type="entry name" value="MOTHERS AGAINST DECAPENTAPLEGIC HOMOLOG"/>
    <property type="match status" value="1"/>
</dbReference>
<dbReference type="InterPro" id="IPR017855">
    <property type="entry name" value="SMAD-like_dom_sf"/>
</dbReference>
<evidence type="ECO:0000256" key="6">
    <source>
        <dbReference type="ARBA" id="ARBA00023242"/>
    </source>
</evidence>
<name>A0A8D8LZS5_9HEMI</name>
<dbReference type="EMBL" id="HBUF01626360">
    <property type="protein sequence ID" value="CAG6782173.1"/>
    <property type="molecule type" value="Transcribed_RNA"/>
</dbReference>
<dbReference type="GO" id="GO:0050793">
    <property type="term" value="P:regulation of developmental process"/>
    <property type="evidence" value="ECO:0007669"/>
    <property type="project" value="UniProtKB-ARBA"/>
</dbReference>
<dbReference type="EMBL" id="HBUF01626363">
    <property type="protein sequence ID" value="CAG6782176.1"/>
    <property type="molecule type" value="Transcribed_RNA"/>
</dbReference>
<keyword evidence="6 7" id="KW-0539">Nucleus</keyword>
<dbReference type="PROSITE" id="PS51075">
    <property type="entry name" value="MH1"/>
    <property type="match status" value="1"/>
</dbReference>
<dbReference type="Pfam" id="PF03166">
    <property type="entry name" value="MH2"/>
    <property type="match status" value="1"/>
</dbReference>
<dbReference type="GO" id="GO:0006357">
    <property type="term" value="P:regulation of transcription by RNA polymerase II"/>
    <property type="evidence" value="ECO:0007669"/>
    <property type="project" value="TreeGrafter"/>
</dbReference>
<dbReference type="EMBL" id="HBUF01188536">
    <property type="protein sequence ID" value="CAG6657484.1"/>
    <property type="molecule type" value="Transcribed_RNA"/>
</dbReference>
<feature type="region of interest" description="Disordered" evidence="8">
    <location>
        <begin position="158"/>
        <end position="184"/>
    </location>
</feature>
<dbReference type="EMBL" id="HBUF01626364">
    <property type="protein sequence ID" value="CAG6782177.1"/>
    <property type="molecule type" value="Transcribed_RNA"/>
</dbReference>
<evidence type="ECO:0000256" key="5">
    <source>
        <dbReference type="ARBA" id="ARBA00023163"/>
    </source>
</evidence>
<dbReference type="GO" id="GO:0009653">
    <property type="term" value="P:anatomical structure morphogenesis"/>
    <property type="evidence" value="ECO:0007669"/>
    <property type="project" value="TreeGrafter"/>
</dbReference>
<dbReference type="AlphaFoldDB" id="A0A8D8LZS5"/>
<dbReference type="EMBL" id="HBUF01626362">
    <property type="protein sequence ID" value="CAG6782175.1"/>
    <property type="molecule type" value="Transcribed_RNA"/>
</dbReference>
<dbReference type="PANTHER" id="PTHR13703">
    <property type="entry name" value="SMAD"/>
    <property type="match status" value="1"/>
</dbReference>
<dbReference type="EMBL" id="HBUF01626359">
    <property type="protein sequence ID" value="CAG6782172.1"/>
    <property type="molecule type" value="Transcribed_RNA"/>
</dbReference>
<dbReference type="GO" id="GO:0030154">
    <property type="term" value="P:cell differentiation"/>
    <property type="evidence" value="ECO:0007669"/>
    <property type="project" value="TreeGrafter"/>
</dbReference>